<dbReference type="GO" id="GO:0051256">
    <property type="term" value="P:mitotic spindle midzone assembly"/>
    <property type="evidence" value="ECO:0007669"/>
    <property type="project" value="TreeGrafter"/>
</dbReference>
<evidence type="ECO:0000256" key="6">
    <source>
        <dbReference type="RuleBase" id="RU000394"/>
    </source>
</evidence>
<evidence type="ECO:0000256" key="3">
    <source>
        <dbReference type="ARBA" id="ARBA00022840"/>
    </source>
</evidence>
<dbReference type="PANTHER" id="PTHR24115:SF600">
    <property type="entry name" value="KINESIN-LIKE PROTEIN KIF23"/>
    <property type="match status" value="1"/>
</dbReference>
<evidence type="ECO:0000256" key="5">
    <source>
        <dbReference type="PROSITE-ProRule" id="PRU00283"/>
    </source>
</evidence>
<dbReference type="Gene3D" id="2.60.40.4330">
    <property type="entry name" value="Kinesin-like protein Kif23, Arf6-interacting domain"/>
    <property type="match status" value="1"/>
</dbReference>
<dbReference type="PROSITE" id="PS00411">
    <property type="entry name" value="KINESIN_MOTOR_1"/>
    <property type="match status" value="1"/>
</dbReference>
<proteinExistence type="inferred from homology"/>
<dbReference type="Proteomes" id="UP000887540">
    <property type="component" value="Unplaced"/>
</dbReference>
<dbReference type="SMART" id="SM00129">
    <property type="entry name" value="KISc"/>
    <property type="match status" value="1"/>
</dbReference>
<dbReference type="PRINTS" id="PR00380">
    <property type="entry name" value="KINESINHEAVY"/>
</dbReference>
<evidence type="ECO:0000256" key="8">
    <source>
        <dbReference type="SAM" id="MobiDB-lite"/>
    </source>
</evidence>
<protein>
    <recommendedName>
        <fullName evidence="6">Kinesin-like protein</fullName>
    </recommendedName>
</protein>
<evidence type="ECO:0000259" key="9">
    <source>
        <dbReference type="PROSITE" id="PS50067"/>
    </source>
</evidence>
<evidence type="ECO:0000313" key="11">
    <source>
        <dbReference type="WBParaSite" id="ACRNAN_scaffold966.g21866.t1"/>
    </source>
</evidence>
<keyword evidence="5 6" id="KW-0505">Motor protein</keyword>
<reference evidence="11" key="1">
    <citation type="submission" date="2022-11" db="UniProtKB">
        <authorList>
            <consortium name="WormBaseParasite"/>
        </authorList>
    </citation>
    <scope>IDENTIFICATION</scope>
</reference>
<keyword evidence="2 5" id="KW-0547">Nucleotide-binding</keyword>
<dbReference type="PANTHER" id="PTHR24115">
    <property type="entry name" value="KINESIN-RELATED"/>
    <property type="match status" value="1"/>
</dbReference>
<name>A0A914EQ34_9BILA</name>
<dbReference type="SUPFAM" id="SSF52540">
    <property type="entry name" value="P-loop containing nucleoside triphosphate hydrolases"/>
    <property type="match status" value="1"/>
</dbReference>
<comment type="similarity">
    <text evidence="5 6">Belongs to the TRAFAC class myosin-kinesin ATPase superfamily. Kinesin family.</text>
</comment>
<feature type="region of interest" description="Disordered" evidence="8">
    <location>
        <begin position="638"/>
        <end position="671"/>
    </location>
</feature>
<accession>A0A914EQ34</accession>
<comment type="subcellular location">
    <subcellularLocation>
        <location evidence="1">Cytoplasm</location>
        <location evidence="1">Cytoskeleton</location>
    </subcellularLocation>
</comment>
<feature type="domain" description="Kinesin motor" evidence="9">
    <location>
        <begin position="30"/>
        <end position="419"/>
    </location>
</feature>
<dbReference type="GO" id="GO:0005874">
    <property type="term" value="C:microtubule"/>
    <property type="evidence" value="ECO:0007669"/>
    <property type="project" value="UniProtKB-KW"/>
</dbReference>
<feature type="coiled-coil region" evidence="7">
    <location>
        <begin position="529"/>
        <end position="595"/>
    </location>
</feature>
<dbReference type="GO" id="GO:0003777">
    <property type="term" value="F:microtubule motor activity"/>
    <property type="evidence" value="ECO:0007669"/>
    <property type="project" value="InterPro"/>
</dbReference>
<evidence type="ECO:0000313" key="10">
    <source>
        <dbReference type="Proteomes" id="UP000887540"/>
    </source>
</evidence>
<keyword evidence="6" id="KW-0493">Microtubule</keyword>
<dbReference type="WBParaSite" id="ACRNAN_scaffold966.g21866.t1">
    <property type="protein sequence ID" value="ACRNAN_scaffold966.g21866.t1"/>
    <property type="gene ID" value="ACRNAN_scaffold966.g21866"/>
</dbReference>
<dbReference type="PROSITE" id="PS50067">
    <property type="entry name" value="KINESIN_MOTOR_2"/>
    <property type="match status" value="1"/>
</dbReference>
<keyword evidence="7" id="KW-0175">Coiled coil</keyword>
<feature type="binding site" evidence="5">
    <location>
        <begin position="109"/>
        <end position="116"/>
    </location>
    <ligand>
        <name>ATP</name>
        <dbReference type="ChEBI" id="CHEBI:30616"/>
    </ligand>
</feature>
<dbReference type="AlphaFoldDB" id="A0A914EQ34"/>
<dbReference type="Pfam" id="PF00225">
    <property type="entry name" value="Kinesin"/>
    <property type="match status" value="1"/>
</dbReference>
<dbReference type="InterPro" id="IPR032384">
    <property type="entry name" value="Kif23_Arf-bd"/>
</dbReference>
<dbReference type="GO" id="GO:0016887">
    <property type="term" value="F:ATP hydrolysis activity"/>
    <property type="evidence" value="ECO:0007669"/>
    <property type="project" value="TreeGrafter"/>
</dbReference>
<dbReference type="Gene3D" id="3.40.850.10">
    <property type="entry name" value="Kinesin motor domain"/>
    <property type="match status" value="1"/>
</dbReference>
<organism evidence="10 11">
    <name type="scientific">Acrobeloides nanus</name>
    <dbReference type="NCBI Taxonomy" id="290746"/>
    <lineage>
        <taxon>Eukaryota</taxon>
        <taxon>Metazoa</taxon>
        <taxon>Ecdysozoa</taxon>
        <taxon>Nematoda</taxon>
        <taxon>Chromadorea</taxon>
        <taxon>Rhabditida</taxon>
        <taxon>Tylenchina</taxon>
        <taxon>Cephalobomorpha</taxon>
        <taxon>Cephaloboidea</taxon>
        <taxon>Cephalobidae</taxon>
        <taxon>Acrobeloides</taxon>
    </lineage>
</organism>
<dbReference type="InterPro" id="IPR036961">
    <property type="entry name" value="Kinesin_motor_dom_sf"/>
</dbReference>
<keyword evidence="4" id="KW-0206">Cytoskeleton</keyword>
<evidence type="ECO:0000256" key="7">
    <source>
        <dbReference type="SAM" id="Coils"/>
    </source>
</evidence>
<evidence type="ECO:0000256" key="1">
    <source>
        <dbReference type="ARBA" id="ARBA00004245"/>
    </source>
</evidence>
<feature type="region of interest" description="Disordered" evidence="8">
    <location>
        <begin position="1"/>
        <end position="21"/>
    </location>
</feature>
<dbReference type="GO" id="GO:0005871">
    <property type="term" value="C:kinesin complex"/>
    <property type="evidence" value="ECO:0007669"/>
    <property type="project" value="TreeGrafter"/>
</dbReference>
<dbReference type="InterPro" id="IPR027640">
    <property type="entry name" value="Kinesin-like_fam"/>
</dbReference>
<dbReference type="InterPro" id="IPR027417">
    <property type="entry name" value="P-loop_NTPase"/>
</dbReference>
<dbReference type="GO" id="GO:0007018">
    <property type="term" value="P:microtubule-based movement"/>
    <property type="evidence" value="ECO:0007669"/>
    <property type="project" value="InterPro"/>
</dbReference>
<keyword evidence="3 5" id="KW-0067">ATP-binding</keyword>
<dbReference type="InterPro" id="IPR019821">
    <property type="entry name" value="Kinesin_motor_CS"/>
</dbReference>
<dbReference type="InterPro" id="IPR038105">
    <property type="entry name" value="Kif23_Arf-bd_sf"/>
</dbReference>
<dbReference type="Pfam" id="PF16540">
    <property type="entry name" value="MKLP1_Arf_bdg"/>
    <property type="match status" value="1"/>
</dbReference>
<dbReference type="GO" id="GO:0005524">
    <property type="term" value="F:ATP binding"/>
    <property type="evidence" value="ECO:0007669"/>
    <property type="project" value="UniProtKB-UniRule"/>
</dbReference>
<evidence type="ECO:0000256" key="4">
    <source>
        <dbReference type="ARBA" id="ARBA00023212"/>
    </source>
</evidence>
<keyword evidence="10" id="KW-1185">Reference proteome</keyword>
<feature type="compositionally biased region" description="Basic and acidic residues" evidence="8">
    <location>
        <begin position="1"/>
        <end position="16"/>
    </location>
</feature>
<sequence length="796" mass="90977">MAEFSTRKRNTDDTNHNGKTKIKKKLHNETLEVVCRIAPYSDLDPCIIALDDEHVKLVPPPGVNKPEQVYKFGCVFDGQDSQRTVFRRCALDYVEDLVCGRNGLLFTYGVTGSGKTFTMTGDTDKAGILPRSLDVLFNSLPNQLEKCIFYPDGKNGFQIRSPSHAELARKQLQPFENKIAEHITESRKVLGFNNNMVSAVFVSYVEIYNEEVYDLLDENLRSNRLGLTKRLRKVSPEGPVYVENVTEIEVQSSDEALTQFLNAQQRRKVADTILNQNSSRSHSIFNIRLVMAPCEEDGRFYPVRDESKIIVSQLSLVDLAGSERTKRTENVGQRFEEGCNINKSLMTLRQCFNQLRESQRNPRREVNFISYRSSSLTWLFKSFFEGIGRIRMIICVNPLPADYKENITVLEFAELAQQVDIPEAVAPLFPLSDMANLPFSRRQIDSWHRELEQKLNLEPMQMQLFDPPPPFKNLAAPEDEETIRNLREYFIKKASQHQAYVNTVMQNAQDFSARLKKRLCYADLNEKRLNDMEIDLEEMRRYNTEATAQANQCKRQLNAMKLRLNKYECEDFVDRQREEDTRKKQQEMAAVMEQKSRTLQQAMDLVTSPIFPTTITTNLTPGTSHVAELRRQFGARSDEKIDSARRPPVQLPKSAGRVPQTNPQMTMFGKPRALPQVSTPLSAIAFREGRTGYMNPKFHRRSKSVGRVLDHQPVVQVPLGTVYQKVLPGNAKSTTRLKADDLKKCDEYLITHQEVDNRGNISTELVKGEIIPTAGGGSAVKFTDIERLKHESPSNF</sequence>
<keyword evidence="4" id="KW-0963">Cytoplasm</keyword>
<dbReference type="GO" id="GO:0005634">
    <property type="term" value="C:nucleus"/>
    <property type="evidence" value="ECO:0007669"/>
    <property type="project" value="TreeGrafter"/>
</dbReference>
<dbReference type="InterPro" id="IPR001752">
    <property type="entry name" value="Kinesin_motor_dom"/>
</dbReference>
<dbReference type="GO" id="GO:0008017">
    <property type="term" value="F:microtubule binding"/>
    <property type="evidence" value="ECO:0007669"/>
    <property type="project" value="InterPro"/>
</dbReference>
<evidence type="ECO:0000256" key="2">
    <source>
        <dbReference type="ARBA" id="ARBA00022741"/>
    </source>
</evidence>